<reference evidence="2 3" key="1">
    <citation type="submission" date="2023-06" db="EMBL/GenBank/DDBJ databases">
        <title>Actinomycetospora Odt1-22.</title>
        <authorList>
            <person name="Supong K."/>
        </authorList>
    </citation>
    <scope>NUCLEOTIDE SEQUENCE [LARGE SCALE GENOMIC DNA]</scope>
    <source>
        <strain evidence="2 3">Odt1-22</strain>
    </source>
</reference>
<keyword evidence="1" id="KW-0472">Membrane</keyword>
<evidence type="ECO:0000313" key="3">
    <source>
        <dbReference type="Proteomes" id="UP001231924"/>
    </source>
</evidence>
<dbReference type="Pfam" id="PF10067">
    <property type="entry name" value="DUF2306"/>
    <property type="match status" value="1"/>
</dbReference>
<keyword evidence="3" id="KW-1185">Reference proteome</keyword>
<evidence type="ECO:0000256" key="1">
    <source>
        <dbReference type="SAM" id="Phobius"/>
    </source>
</evidence>
<dbReference type="EMBL" id="JASVWF010000007">
    <property type="protein sequence ID" value="MDL5159485.1"/>
    <property type="molecule type" value="Genomic_DNA"/>
</dbReference>
<keyword evidence="1" id="KW-0812">Transmembrane</keyword>
<dbReference type="Proteomes" id="UP001231924">
    <property type="component" value="Unassembled WGS sequence"/>
</dbReference>
<dbReference type="RefSeq" id="WP_286056078.1">
    <property type="nucleotide sequence ID" value="NZ_JASVWF010000007.1"/>
</dbReference>
<feature type="transmembrane region" description="Helical" evidence="1">
    <location>
        <begin position="158"/>
        <end position="186"/>
    </location>
</feature>
<feature type="transmembrane region" description="Helical" evidence="1">
    <location>
        <begin position="125"/>
        <end position="146"/>
    </location>
</feature>
<comment type="caution">
    <text evidence="2">The sequence shown here is derived from an EMBL/GenBank/DDBJ whole genome shotgun (WGS) entry which is preliminary data.</text>
</comment>
<feature type="transmembrane region" description="Helical" evidence="1">
    <location>
        <begin position="12"/>
        <end position="35"/>
    </location>
</feature>
<feature type="transmembrane region" description="Helical" evidence="1">
    <location>
        <begin position="192"/>
        <end position="214"/>
    </location>
</feature>
<protein>
    <submittedName>
        <fullName evidence="2">DUF2306 domain-containing protein</fullName>
    </submittedName>
</protein>
<feature type="transmembrane region" description="Helical" evidence="1">
    <location>
        <begin position="60"/>
        <end position="78"/>
    </location>
</feature>
<proteinExistence type="predicted"/>
<gene>
    <name evidence="2" type="ORF">QRT03_26190</name>
</gene>
<evidence type="ECO:0000313" key="2">
    <source>
        <dbReference type="EMBL" id="MDL5159485.1"/>
    </source>
</evidence>
<sequence length="230" mass="25209">MSTQSTVRVRPRVTWAVVAVLTTIVLVFFVLRLVADVPPLVRGTVPPPTAFEQRYVRHPVPAYVHIVPGVLFLLGGAWQLSGRFRNRHLVLHRRLGRFLVGGALLSGVLAVVIGVWFPYGGTAESGASVVFGLLFVVEIVLGARAIRARRVLEHRRWMIRAYAVGLGVGTIRLWIGLFTAVGLLSITDNRGTAWFGVAFWIAFVLHVLVAEAYLRVAPRPGVRKGRGPGP</sequence>
<name>A0ABT7MFP8_9PSEU</name>
<dbReference type="InterPro" id="IPR018750">
    <property type="entry name" value="DUF2306_membrane"/>
</dbReference>
<organism evidence="2 3">
    <name type="scientific">Actinomycetospora termitidis</name>
    <dbReference type="NCBI Taxonomy" id="3053470"/>
    <lineage>
        <taxon>Bacteria</taxon>
        <taxon>Bacillati</taxon>
        <taxon>Actinomycetota</taxon>
        <taxon>Actinomycetes</taxon>
        <taxon>Pseudonocardiales</taxon>
        <taxon>Pseudonocardiaceae</taxon>
        <taxon>Actinomycetospora</taxon>
    </lineage>
</organism>
<keyword evidence="1" id="KW-1133">Transmembrane helix</keyword>
<feature type="transmembrane region" description="Helical" evidence="1">
    <location>
        <begin position="98"/>
        <end position="119"/>
    </location>
</feature>
<accession>A0ABT7MFP8</accession>